<dbReference type="Proteomes" id="UP000198825">
    <property type="component" value="Chromosome I"/>
</dbReference>
<feature type="transmembrane region" description="Helical" evidence="1">
    <location>
        <begin position="6"/>
        <end position="26"/>
    </location>
</feature>
<sequence length="219" mass="22796">MNPLRLVGLLFGLVSAAVILIGTAFATRSVTHYLAQTPLDAAPEPVPATAEAAPATEGRSSAVLVTRVVLGAVGVGVLVVGVWKVLHAVHPENYLWLLLWLAAAVVLHDGVLDPLITLVRSASHRGLRRFPDAALTVVKGGLVLGGLLVLVVVPMVYAKHLGPLNPTILPGDYGARLVASLVVIAVFTALAAALVAVRARKRSRAQPRPQSPSVELAQG</sequence>
<dbReference type="RefSeq" id="WP_091072094.1">
    <property type="nucleotide sequence ID" value="NZ_LT629799.1"/>
</dbReference>
<feature type="transmembrane region" description="Helical" evidence="1">
    <location>
        <begin position="95"/>
        <end position="112"/>
    </location>
</feature>
<keyword evidence="1" id="KW-0812">Transmembrane</keyword>
<keyword evidence="1" id="KW-0472">Membrane</keyword>
<name>A0A1H2LG37_9ACTN</name>
<proteinExistence type="predicted"/>
<dbReference type="OrthoDB" id="4950602at2"/>
<keyword evidence="3" id="KW-1185">Reference proteome</keyword>
<evidence type="ECO:0000313" key="3">
    <source>
        <dbReference type="Proteomes" id="UP000198825"/>
    </source>
</evidence>
<evidence type="ECO:0000313" key="2">
    <source>
        <dbReference type="EMBL" id="SDU79879.1"/>
    </source>
</evidence>
<feature type="transmembrane region" description="Helical" evidence="1">
    <location>
        <begin position="64"/>
        <end position="83"/>
    </location>
</feature>
<reference evidence="3" key="1">
    <citation type="submission" date="2016-10" db="EMBL/GenBank/DDBJ databases">
        <authorList>
            <person name="Varghese N."/>
            <person name="Submissions S."/>
        </authorList>
    </citation>
    <scope>NUCLEOTIDE SEQUENCE [LARGE SCALE GENOMIC DNA]</scope>
    <source>
        <strain evidence="3">DSM 21743</strain>
    </source>
</reference>
<feature type="transmembrane region" description="Helical" evidence="1">
    <location>
        <begin position="133"/>
        <end position="157"/>
    </location>
</feature>
<feature type="transmembrane region" description="Helical" evidence="1">
    <location>
        <begin position="177"/>
        <end position="197"/>
    </location>
</feature>
<gene>
    <name evidence="2" type="ORF">SAMN04488544_0067</name>
</gene>
<protein>
    <submittedName>
        <fullName evidence="2">Uncharacterized protein</fullName>
    </submittedName>
</protein>
<organism evidence="2 3">
    <name type="scientific">Microlunatus sagamiharensis</name>
    <dbReference type="NCBI Taxonomy" id="546874"/>
    <lineage>
        <taxon>Bacteria</taxon>
        <taxon>Bacillati</taxon>
        <taxon>Actinomycetota</taxon>
        <taxon>Actinomycetes</taxon>
        <taxon>Propionibacteriales</taxon>
        <taxon>Propionibacteriaceae</taxon>
        <taxon>Microlunatus</taxon>
    </lineage>
</organism>
<accession>A0A1H2LG37</accession>
<evidence type="ECO:0000256" key="1">
    <source>
        <dbReference type="SAM" id="Phobius"/>
    </source>
</evidence>
<dbReference type="AlphaFoldDB" id="A0A1H2LG37"/>
<dbReference type="EMBL" id="LT629799">
    <property type="protein sequence ID" value="SDU79879.1"/>
    <property type="molecule type" value="Genomic_DNA"/>
</dbReference>
<keyword evidence="1" id="KW-1133">Transmembrane helix</keyword>